<comment type="subcellular location">
    <subcellularLocation>
        <location evidence="1">Cell membrane</location>
        <topology evidence="1">Multi-pass membrane protein</topology>
    </subcellularLocation>
</comment>
<keyword evidence="6" id="KW-0378">Hydrolase</keyword>
<dbReference type="GO" id="GO:0005886">
    <property type="term" value="C:plasma membrane"/>
    <property type="evidence" value="ECO:0007669"/>
    <property type="project" value="UniProtKB-SubCell"/>
</dbReference>
<feature type="transmembrane region" description="Helical" evidence="10">
    <location>
        <begin position="247"/>
        <end position="266"/>
    </location>
</feature>
<keyword evidence="7 10" id="KW-1133">Transmembrane helix</keyword>
<keyword evidence="8 10" id="KW-0472">Membrane</keyword>
<evidence type="ECO:0000313" key="13">
    <source>
        <dbReference type="Proteomes" id="UP000297258"/>
    </source>
</evidence>
<evidence type="ECO:0000256" key="9">
    <source>
        <dbReference type="ARBA" id="ARBA00034290"/>
    </source>
</evidence>
<sequence>MMNERGMKVLAVLGIALAIALPVGLSIYLARHQSLEHEQERALGYAREVLSRSESTIQEVDVDLGTLAAQADGDPCSARNIDLMRRIDFSSPATQSIGVIDNNYIVCLSQTGASQPVYLGRPDVIQPDGEQIWTQVALPFAVGRRFLVLGRGRYVAIVHEELPLMVANPETGLAVAALSGPRRVVLASQGYVDPAWLTALHGHESVSYVDDGHVVAVVASRHFPIDATAALPVAKLDERTWAVARTVVPFGVLTGILLAWATVLLARAQLAMPAVLKAALRRKELFMVYQPVVDLRTGRWVGAEALIRWERPKGEVVRPDVFIEAAEDSGLIQQVTKDVVLEQVRVHAEILFKQFPDFHIAINLAAEDMQSERTVGLLCKLVEVTGAPAGSLMVEATERGFAAPSRVRSIVDGLHAQGIRIAIDDFGTGYSSLSFLESLDFDLLKIDKSFVDTLDTGAATSQVIHHIIEMAKALKMEMIAEGVETEAQAQFLRSRGVHYAQGWLFAHPMSFERLLEALKQEREREAGQSPAVSGAGAA</sequence>
<evidence type="ECO:0000256" key="8">
    <source>
        <dbReference type="ARBA" id="ARBA00023136"/>
    </source>
</evidence>
<evidence type="ECO:0000256" key="10">
    <source>
        <dbReference type="SAM" id="Phobius"/>
    </source>
</evidence>
<organism evidence="12 13">
    <name type="scientific">Massilia horti</name>
    <dbReference type="NCBI Taxonomy" id="2562153"/>
    <lineage>
        <taxon>Bacteria</taxon>
        <taxon>Pseudomonadati</taxon>
        <taxon>Pseudomonadota</taxon>
        <taxon>Betaproteobacteria</taxon>
        <taxon>Burkholderiales</taxon>
        <taxon>Oxalobacteraceae</taxon>
        <taxon>Telluria group</taxon>
        <taxon>Massilia</taxon>
    </lineage>
</organism>
<dbReference type="InterPro" id="IPR050706">
    <property type="entry name" value="Cyclic-di-GMP_PDE-like"/>
</dbReference>
<dbReference type="SUPFAM" id="SSF141868">
    <property type="entry name" value="EAL domain-like"/>
    <property type="match status" value="1"/>
</dbReference>
<dbReference type="EMBL" id="SPUM01000002">
    <property type="protein sequence ID" value="TFW36218.1"/>
    <property type="molecule type" value="Genomic_DNA"/>
</dbReference>
<keyword evidence="5 10" id="KW-0812">Transmembrane</keyword>
<comment type="caution">
    <text evidence="12">The sequence shown here is derived from an EMBL/GenBank/DDBJ whole genome shotgun (WGS) entry which is preliminary data.</text>
</comment>
<dbReference type="PANTHER" id="PTHR33121">
    <property type="entry name" value="CYCLIC DI-GMP PHOSPHODIESTERASE PDEF"/>
    <property type="match status" value="1"/>
</dbReference>
<dbReference type="PROSITE" id="PS50883">
    <property type="entry name" value="EAL"/>
    <property type="match status" value="1"/>
</dbReference>
<evidence type="ECO:0000256" key="6">
    <source>
        <dbReference type="ARBA" id="ARBA00022801"/>
    </source>
</evidence>
<evidence type="ECO:0000256" key="1">
    <source>
        <dbReference type="ARBA" id="ARBA00004651"/>
    </source>
</evidence>
<dbReference type="Pfam" id="PF12792">
    <property type="entry name" value="CSS-motif"/>
    <property type="match status" value="1"/>
</dbReference>
<dbReference type="CDD" id="cd01948">
    <property type="entry name" value="EAL"/>
    <property type="match status" value="1"/>
</dbReference>
<dbReference type="SMART" id="SM00052">
    <property type="entry name" value="EAL"/>
    <property type="match status" value="1"/>
</dbReference>
<dbReference type="Pfam" id="PF00563">
    <property type="entry name" value="EAL"/>
    <property type="match status" value="1"/>
</dbReference>
<dbReference type="InterPro" id="IPR001633">
    <property type="entry name" value="EAL_dom"/>
</dbReference>
<evidence type="ECO:0000256" key="5">
    <source>
        <dbReference type="ARBA" id="ARBA00022692"/>
    </source>
</evidence>
<evidence type="ECO:0000256" key="7">
    <source>
        <dbReference type="ARBA" id="ARBA00022989"/>
    </source>
</evidence>
<protein>
    <recommendedName>
        <fullName evidence="2">cyclic-guanylate-specific phosphodiesterase</fullName>
        <ecNumber evidence="2">3.1.4.52</ecNumber>
    </recommendedName>
</protein>
<dbReference type="InterPro" id="IPR035919">
    <property type="entry name" value="EAL_sf"/>
</dbReference>
<evidence type="ECO:0000259" key="11">
    <source>
        <dbReference type="PROSITE" id="PS50883"/>
    </source>
</evidence>
<dbReference type="GO" id="GO:0071111">
    <property type="term" value="F:cyclic-guanylate-specific phosphodiesterase activity"/>
    <property type="evidence" value="ECO:0007669"/>
    <property type="project" value="UniProtKB-EC"/>
</dbReference>
<reference evidence="12 13" key="1">
    <citation type="submission" date="2019-03" db="EMBL/GenBank/DDBJ databases">
        <title>Draft genome of Massilia hortus sp. nov., a novel bacterial species of the Oxalobacteraceae family.</title>
        <authorList>
            <person name="Peta V."/>
            <person name="Raths R."/>
            <person name="Bucking H."/>
        </authorList>
    </citation>
    <scope>NUCLEOTIDE SEQUENCE [LARGE SCALE GENOMIC DNA]</scope>
    <source>
        <strain evidence="12 13">ONC3</strain>
    </source>
</reference>
<dbReference type="EC" id="3.1.4.52" evidence="2"/>
<dbReference type="PANTHER" id="PTHR33121:SF81">
    <property type="entry name" value="CYCLIC DI-GMP PHOSPHODIESTERASE PDEB-RELATED"/>
    <property type="match status" value="1"/>
</dbReference>
<evidence type="ECO:0000256" key="4">
    <source>
        <dbReference type="ARBA" id="ARBA00022636"/>
    </source>
</evidence>
<proteinExistence type="predicted"/>
<evidence type="ECO:0000256" key="2">
    <source>
        <dbReference type="ARBA" id="ARBA00012282"/>
    </source>
</evidence>
<dbReference type="Proteomes" id="UP000297258">
    <property type="component" value="Unassembled WGS sequence"/>
</dbReference>
<dbReference type="OrthoDB" id="9813903at2"/>
<evidence type="ECO:0000256" key="3">
    <source>
        <dbReference type="ARBA" id="ARBA00022475"/>
    </source>
</evidence>
<comment type="catalytic activity">
    <reaction evidence="9">
        <text>3',3'-c-di-GMP + H2O = 5'-phosphoguanylyl(3'-&gt;5')guanosine + H(+)</text>
        <dbReference type="Rhea" id="RHEA:24902"/>
        <dbReference type="ChEBI" id="CHEBI:15377"/>
        <dbReference type="ChEBI" id="CHEBI:15378"/>
        <dbReference type="ChEBI" id="CHEBI:58754"/>
        <dbReference type="ChEBI" id="CHEBI:58805"/>
        <dbReference type="EC" id="3.1.4.52"/>
    </reaction>
</comment>
<gene>
    <name evidence="12" type="ORF">E4O92_00500</name>
</gene>
<evidence type="ECO:0000313" key="12">
    <source>
        <dbReference type="EMBL" id="TFW36218.1"/>
    </source>
</evidence>
<dbReference type="Gene3D" id="3.20.20.450">
    <property type="entry name" value="EAL domain"/>
    <property type="match status" value="1"/>
</dbReference>
<accession>A0A4Y9T5H4</accession>
<keyword evidence="4" id="KW-0973">c-di-GMP</keyword>
<keyword evidence="3" id="KW-1003">Cell membrane</keyword>
<dbReference type="InterPro" id="IPR024744">
    <property type="entry name" value="CSS-motif_dom"/>
</dbReference>
<keyword evidence="13" id="KW-1185">Reference proteome</keyword>
<dbReference type="AlphaFoldDB" id="A0A4Y9T5H4"/>
<name>A0A4Y9T5H4_9BURK</name>
<feature type="domain" description="EAL" evidence="11">
    <location>
        <begin position="269"/>
        <end position="522"/>
    </location>
</feature>